<dbReference type="Pfam" id="PF00351">
    <property type="entry name" value="Biopterin_H"/>
    <property type="match status" value="1"/>
</dbReference>
<evidence type="ECO:0000256" key="9">
    <source>
        <dbReference type="ARBA" id="ARBA00023004"/>
    </source>
</evidence>
<evidence type="ECO:0000313" key="16">
    <source>
        <dbReference type="Proteomes" id="UP000244441"/>
    </source>
</evidence>
<dbReference type="GO" id="GO:0004505">
    <property type="term" value="F:phenylalanine 4-monooxygenase activity"/>
    <property type="evidence" value="ECO:0007669"/>
    <property type="project" value="UniProtKB-EC"/>
</dbReference>
<dbReference type="Proteomes" id="UP000244441">
    <property type="component" value="Chromosome"/>
</dbReference>
<evidence type="ECO:0000256" key="1">
    <source>
        <dbReference type="ARBA" id="ARBA00001060"/>
    </source>
</evidence>
<sequence length="256" mass="29431">MAKGKYTAKPVDRLGNIDWTHSEQDRWQRLVTQQLAVLPGRACREYLHGLETLAIHADAIPCIPQLNQVLTEATGWAVKPVPALIDFDQFFYLLSQRQFPVATFIRSEADFNFLQEPDIFHEVFGHCPLLTHPAFANFTHAYGQLGYQANHAQRIYLARLYWFTVEFGIIHSSLGRRIYGGGILSSVQETLYALDSPLPEHVPFNLDSVLRTPYRIDHLQPKYFEINELDELFCITKLDLLAKIKQAQRKGLIKQH</sequence>
<dbReference type="PRINTS" id="PR00372">
    <property type="entry name" value="FYWHYDRXLASE"/>
</dbReference>
<evidence type="ECO:0000256" key="5">
    <source>
        <dbReference type="ARBA" id="ARBA00011995"/>
    </source>
</evidence>
<evidence type="ECO:0000259" key="14">
    <source>
        <dbReference type="PROSITE" id="PS51410"/>
    </source>
</evidence>
<dbReference type="InterPro" id="IPR018301">
    <property type="entry name" value="ArAA_hydroxylase_Fe/CU_BS"/>
</dbReference>
<feature type="binding site" evidence="13">
    <location>
        <position position="121"/>
    </location>
    <ligand>
        <name>Fe cation</name>
        <dbReference type="ChEBI" id="CHEBI:24875"/>
    </ligand>
</feature>
<comment type="cofactor">
    <cofactor evidence="2 13">
        <name>Fe(2+)</name>
        <dbReference type="ChEBI" id="CHEBI:29033"/>
    </cofactor>
</comment>
<organism evidence="15 16">
    <name type="scientific">Saccharobesus litoralis</name>
    <dbReference type="NCBI Taxonomy" id="2172099"/>
    <lineage>
        <taxon>Bacteria</taxon>
        <taxon>Pseudomonadati</taxon>
        <taxon>Pseudomonadota</taxon>
        <taxon>Gammaproteobacteria</taxon>
        <taxon>Alteromonadales</taxon>
        <taxon>Alteromonadaceae</taxon>
        <taxon>Saccharobesus</taxon>
    </lineage>
</organism>
<dbReference type="InterPro" id="IPR005960">
    <property type="entry name" value="Phe-4-hydroxylase_mono"/>
</dbReference>
<dbReference type="EMBL" id="CP026604">
    <property type="protein sequence ID" value="AWB67191.1"/>
    <property type="molecule type" value="Genomic_DNA"/>
</dbReference>
<dbReference type="PANTHER" id="PTHR11473">
    <property type="entry name" value="AROMATIC AMINO ACID HYDROXYLASE"/>
    <property type="match status" value="1"/>
</dbReference>
<dbReference type="Gene3D" id="1.10.800.10">
    <property type="entry name" value="Aromatic amino acid hydroxylase"/>
    <property type="match status" value="1"/>
</dbReference>
<dbReference type="RefSeq" id="WP_108603238.1">
    <property type="nucleotide sequence ID" value="NZ_CP026604.1"/>
</dbReference>
<keyword evidence="16" id="KW-1185">Reference proteome</keyword>
<comment type="catalytic activity">
    <reaction evidence="1">
        <text>(6R)-L-erythro-5,6,7,8-tetrahydrobiopterin + L-phenylalanine + O2 = (4aS,6R)-4a-hydroxy-L-erythro-5,6,7,8-tetrahydrobiopterin + L-tyrosine</text>
        <dbReference type="Rhea" id="RHEA:20273"/>
        <dbReference type="ChEBI" id="CHEBI:15379"/>
        <dbReference type="ChEBI" id="CHEBI:15642"/>
        <dbReference type="ChEBI" id="CHEBI:58095"/>
        <dbReference type="ChEBI" id="CHEBI:58315"/>
        <dbReference type="ChEBI" id="CHEBI:59560"/>
        <dbReference type="EC" id="1.14.16.1"/>
    </reaction>
</comment>
<dbReference type="GO" id="GO:0005506">
    <property type="term" value="F:iron ion binding"/>
    <property type="evidence" value="ECO:0007669"/>
    <property type="project" value="InterPro"/>
</dbReference>
<evidence type="ECO:0000256" key="11">
    <source>
        <dbReference type="ARBA" id="ARBA00023232"/>
    </source>
</evidence>
<comment type="similarity">
    <text evidence="4">Belongs to the biopterin-dependent aromatic amino acid hydroxylase family.</text>
</comment>
<evidence type="ECO:0000256" key="7">
    <source>
        <dbReference type="ARBA" id="ARBA00022723"/>
    </source>
</evidence>
<dbReference type="KEGG" id="cate:C2869_12425"/>
<evidence type="ECO:0000256" key="12">
    <source>
        <dbReference type="ARBA" id="ARBA00029922"/>
    </source>
</evidence>
<evidence type="ECO:0000256" key="3">
    <source>
        <dbReference type="ARBA" id="ARBA00005088"/>
    </source>
</evidence>
<dbReference type="UniPathway" id="UPA00139">
    <property type="reaction ID" value="UER00337"/>
</dbReference>
<keyword evidence="11" id="KW-0585">Phenylalanine catabolism</keyword>
<dbReference type="EC" id="1.14.16.1" evidence="5"/>
<evidence type="ECO:0000256" key="13">
    <source>
        <dbReference type="PIRSR" id="PIRSR601273-2"/>
    </source>
</evidence>
<dbReference type="AlphaFoldDB" id="A0A2S0VSJ9"/>
<keyword evidence="7 13" id="KW-0479">Metal-binding</keyword>
<dbReference type="PROSITE" id="PS00367">
    <property type="entry name" value="BH4_AAA_HYDROXYL_1"/>
    <property type="match status" value="1"/>
</dbReference>
<accession>A0A2S0VSJ9</accession>
<keyword evidence="10 15" id="KW-0503">Monooxygenase</keyword>
<feature type="binding site" evidence="13">
    <location>
        <position position="166"/>
    </location>
    <ligand>
        <name>Fe cation</name>
        <dbReference type="ChEBI" id="CHEBI:24875"/>
    </ligand>
</feature>
<evidence type="ECO:0000256" key="6">
    <source>
        <dbReference type="ARBA" id="ARBA00020276"/>
    </source>
</evidence>
<gene>
    <name evidence="15" type="ORF">C2869_12425</name>
</gene>
<feature type="binding site" evidence="13">
    <location>
        <position position="126"/>
    </location>
    <ligand>
        <name>Fe cation</name>
        <dbReference type="ChEBI" id="CHEBI:24875"/>
    </ligand>
</feature>
<reference evidence="15 16" key="1">
    <citation type="submission" date="2018-01" db="EMBL/GenBank/DDBJ databases">
        <title>Genome sequence of a Cantenovulum-like bacteria.</title>
        <authorList>
            <person name="Tan W.R."/>
            <person name="Lau N.-S."/>
            <person name="Go F."/>
            <person name="Amirul A.-A.A."/>
        </authorList>
    </citation>
    <scope>NUCLEOTIDE SEQUENCE [LARGE SCALE GENOMIC DNA]</scope>
    <source>
        <strain evidence="15 16">CCB-QB4</strain>
    </source>
</reference>
<evidence type="ECO:0000256" key="2">
    <source>
        <dbReference type="ARBA" id="ARBA00001954"/>
    </source>
</evidence>
<proteinExistence type="inferred from homology"/>
<keyword evidence="9 13" id="KW-0408">Iron</keyword>
<dbReference type="NCBIfam" id="NF008877">
    <property type="entry name" value="PRK11913.1-2"/>
    <property type="match status" value="1"/>
</dbReference>
<dbReference type="PANTHER" id="PTHR11473:SF24">
    <property type="entry name" value="PHENYLALANINE-4-HYDROXYLASE"/>
    <property type="match status" value="1"/>
</dbReference>
<dbReference type="SUPFAM" id="SSF56534">
    <property type="entry name" value="Aromatic aminoacid monoxygenases, catalytic and oligomerization domains"/>
    <property type="match status" value="1"/>
</dbReference>
<evidence type="ECO:0000256" key="4">
    <source>
        <dbReference type="ARBA" id="ARBA00009712"/>
    </source>
</evidence>
<feature type="domain" description="Biopterin-dependent aromatic amino acid hydroxylase family profile" evidence="14">
    <location>
        <begin position="1"/>
        <end position="256"/>
    </location>
</feature>
<dbReference type="InterPro" id="IPR019774">
    <property type="entry name" value="Aromatic-AA_hydroxylase_C"/>
</dbReference>
<evidence type="ECO:0000256" key="8">
    <source>
        <dbReference type="ARBA" id="ARBA00023002"/>
    </source>
</evidence>
<name>A0A2S0VSJ9_9ALTE</name>
<evidence type="ECO:0000256" key="10">
    <source>
        <dbReference type="ARBA" id="ARBA00023033"/>
    </source>
</evidence>
<dbReference type="NCBIfam" id="TIGR01267">
    <property type="entry name" value="Phe4hydrox_mono"/>
    <property type="match status" value="1"/>
</dbReference>
<dbReference type="OrthoDB" id="9780502at2"/>
<dbReference type="InterPro" id="IPR036951">
    <property type="entry name" value="ArAA_hydroxylase_sf"/>
</dbReference>
<dbReference type="InterPro" id="IPR001273">
    <property type="entry name" value="ArAA_hydroxylase"/>
</dbReference>
<dbReference type="InterPro" id="IPR036329">
    <property type="entry name" value="Aro-AA_hydroxylase_C_sf"/>
</dbReference>
<dbReference type="PROSITE" id="PS51410">
    <property type="entry name" value="BH4_AAA_HYDROXYL_2"/>
    <property type="match status" value="1"/>
</dbReference>
<dbReference type="GO" id="GO:0006559">
    <property type="term" value="P:L-phenylalanine catabolic process"/>
    <property type="evidence" value="ECO:0007669"/>
    <property type="project" value="UniProtKB-UniPathway"/>
</dbReference>
<evidence type="ECO:0000313" key="15">
    <source>
        <dbReference type="EMBL" id="AWB67191.1"/>
    </source>
</evidence>
<protein>
    <recommendedName>
        <fullName evidence="6">Phenylalanine-4-hydroxylase</fullName>
        <ecNumber evidence="5">1.14.16.1</ecNumber>
    </recommendedName>
    <alternativeName>
        <fullName evidence="12">Phe-4-monooxygenase</fullName>
    </alternativeName>
</protein>
<comment type="pathway">
    <text evidence="3">Amino-acid degradation; L-phenylalanine degradation; acetoacetate and fumarate from L-phenylalanine: step 1/6.</text>
</comment>
<keyword evidence="8" id="KW-0560">Oxidoreductase</keyword>